<sequence>MPSSKIIVDFWLDLASVDCYLALNSFRQALARLPERDRFTLALHPFLTQHTGTTTVGEEVATRTPGPDRLDRESAEAAARAAGITLDWDAELPTQTTEAHRLLLWAQQSEAEVSGGSAESLSVRLAEALLRSAFELGANLASPELLIGVAQDFNLPGAEVARALTDEVLAAEVEEANQLALYLGVQQTPVLLFDDTFVVQGYQTPEAFTNILRTVVQQAEAAEGNTND</sequence>
<name>A0AAU7V7C9_9ACTO</name>
<dbReference type="KEGG" id="sapp:SAC06_06440"/>
<dbReference type="InterPro" id="IPR001853">
    <property type="entry name" value="DSBA-like_thioredoxin_dom"/>
</dbReference>
<dbReference type="PANTHER" id="PTHR13887:SF41">
    <property type="entry name" value="THIOREDOXIN SUPERFAMILY PROTEIN"/>
    <property type="match status" value="1"/>
</dbReference>
<proteinExistence type="predicted"/>
<dbReference type="RefSeq" id="WP_350257493.1">
    <property type="nucleotide sequence ID" value="NZ_CP138335.1"/>
</dbReference>
<dbReference type="GO" id="GO:0016491">
    <property type="term" value="F:oxidoreductase activity"/>
    <property type="evidence" value="ECO:0007669"/>
    <property type="project" value="InterPro"/>
</dbReference>
<dbReference type="Pfam" id="PF01323">
    <property type="entry name" value="DSBA"/>
    <property type="match status" value="1"/>
</dbReference>
<feature type="domain" description="DSBA-like thioredoxin" evidence="1">
    <location>
        <begin position="8"/>
        <end position="212"/>
    </location>
</feature>
<accession>A0AAU7V7C9</accession>
<evidence type="ECO:0000313" key="2">
    <source>
        <dbReference type="EMBL" id="XBW07287.1"/>
    </source>
</evidence>
<gene>
    <name evidence="2" type="ORF">SAC06_06440</name>
</gene>
<protein>
    <submittedName>
        <fullName evidence="2">DsbA family protein</fullName>
    </submittedName>
</protein>
<dbReference type="PANTHER" id="PTHR13887">
    <property type="entry name" value="GLUTATHIONE S-TRANSFERASE KAPPA"/>
    <property type="match status" value="1"/>
</dbReference>
<dbReference type="EMBL" id="CP138335">
    <property type="protein sequence ID" value="XBW07287.1"/>
    <property type="molecule type" value="Genomic_DNA"/>
</dbReference>
<dbReference type="InterPro" id="IPR036249">
    <property type="entry name" value="Thioredoxin-like_sf"/>
</dbReference>
<evidence type="ECO:0000259" key="1">
    <source>
        <dbReference type="Pfam" id="PF01323"/>
    </source>
</evidence>
<dbReference type="Gene3D" id="3.40.30.10">
    <property type="entry name" value="Glutaredoxin"/>
    <property type="match status" value="1"/>
</dbReference>
<dbReference type="SUPFAM" id="SSF52833">
    <property type="entry name" value="Thioredoxin-like"/>
    <property type="match status" value="1"/>
</dbReference>
<dbReference type="AlphaFoldDB" id="A0AAU7V7C9"/>
<reference evidence="2" key="1">
    <citation type="submission" date="2023-11" db="EMBL/GenBank/DDBJ databases">
        <title>Scrofimicrobium hongkongense sp. nov., isolated from a patient with peritonitis.</title>
        <authorList>
            <person name="Lao H.Y."/>
            <person name="Wong A.Y.P."/>
            <person name="Ng T.L."/>
            <person name="Wong R.Y.L."/>
            <person name="Yau M.C.Y."/>
            <person name="Lam J.Y.W."/>
            <person name="Siu G.K.H."/>
        </authorList>
    </citation>
    <scope>NUCLEOTIDE SEQUENCE</scope>
    <source>
        <strain evidence="2">R131</strain>
    </source>
</reference>
<organism evidence="2">
    <name type="scientific">Scrofimicrobium appendicitidis</name>
    <dbReference type="NCBI Taxonomy" id="3079930"/>
    <lineage>
        <taxon>Bacteria</taxon>
        <taxon>Bacillati</taxon>
        <taxon>Actinomycetota</taxon>
        <taxon>Actinomycetes</taxon>
        <taxon>Actinomycetales</taxon>
        <taxon>Actinomycetaceae</taxon>
        <taxon>Scrofimicrobium</taxon>
    </lineage>
</organism>